<dbReference type="Proteomes" id="UP000078512">
    <property type="component" value="Unassembled WGS sequence"/>
</dbReference>
<gene>
    <name evidence="2" type="ORF">K457DRAFT_139030</name>
</gene>
<organism evidence="2 3">
    <name type="scientific">Linnemannia elongata AG-77</name>
    <dbReference type="NCBI Taxonomy" id="1314771"/>
    <lineage>
        <taxon>Eukaryota</taxon>
        <taxon>Fungi</taxon>
        <taxon>Fungi incertae sedis</taxon>
        <taxon>Mucoromycota</taxon>
        <taxon>Mortierellomycotina</taxon>
        <taxon>Mortierellomycetes</taxon>
        <taxon>Mortierellales</taxon>
        <taxon>Mortierellaceae</taxon>
        <taxon>Linnemannia</taxon>
    </lineage>
</organism>
<dbReference type="EMBL" id="KV442051">
    <property type="protein sequence ID" value="OAQ28149.1"/>
    <property type="molecule type" value="Genomic_DNA"/>
</dbReference>
<dbReference type="AlphaFoldDB" id="A0A197JV29"/>
<reference evidence="2 3" key="1">
    <citation type="submission" date="2016-05" db="EMBL/GenBank/DDBJ databases">
        <title>Genome sequencing reveals origins of a unique bacterial endosymbiosis in the earliest lineages of terrestrial Fungi.</title>
        <authorList>
            <consortium name="DOE Joint Genome Institute"/>
            <person name="Uehling J."/>
            <person name="Gryganskyi A."/>
            <person name="Hameed K."/>
            <person name="Tschaplinski T."/>
            <person name="Misztal P."/>
            <person name="Wu S."/>
            <person name="Desiro A."/>
            <person name="Vande Pol N."/>
            <person name="Du Z.-Y."/>
            <person name="Zienkiewicz A."/>
            <person name="Zienkiewicz K."/>
            <person name="Morin E."/>
            <person name="Tisserant E."/>
            <person name="Splivallo R."/>
            <person name="Hainaut M."/>
            <person name="Henrissat B."/>
            <person name="Ohm R."/>
            <person name="Kuo A."/>
            <person name="Yan J."/>
            <person name="Lipzen A."/>
            <person name="Nolan M."/>
            <person name="Labutti K."/>
            <person name="Barry K."/>
            <person name="Goldstein A."/>
            <person name="Labbe J."/>
            <person name="Schadt C."/>
            <person name="Tuskan G."/>
            <person name="Grigoriev I."/>
            <person name="Martin F."/>
            <person name="Vilgalys R."/>
            <person name="Bonito G."/>
        </authorList>
    </citation>
    <scope>NUCLEOTIDE SEQUENCE [LARGE SCALE GENOMIC DNA]</scope>
    <source>
        <strain evidence="2 3">AG-77</strain>
    </source>
</reference>
<feature type="chain" id="PRO_5008276290" description="Extracellular membrane protein CFEM domain-containing protein" evidence="1">
    <location>
        <begin position="18"/>
        <end position="95"/>
    </location>
</feature>
<evidence type="ECO:0000256" key="1">
    <source>
        <dbReference type="SAM" id="SignalP"/>
    </source>
</evidence>
<sequence length="95" mass="10294">MKIAILSLAVLASVAMAAPAAPHADDTFDGNAKCEISAFRPSWSKINDCCLNNMGGSDFDQEKNHLNCRLPINNEGFLRKCVKDLGFAAVVECDY</sequence>
<name>A0A197JV29_9FUNG</name>
<evidence type="ECO:0000313" key="3">
    <source>
        <dbReference type="Proteomes" id="UP000078512"/>
    </source>
</evidence>
<protein>
    <recommendedName>
        <fullName evidence="4">Extracellular membrane protein CFEM domain-containing protein</fullName>
    </recommendedName>
</protein>
<proteinExistence type="predicted"/>
<evidence type="ECO:0008006" key="4">
    <source>
        <dbReference type="Google" id="ProtNLM"/>
    </source>
</evidence>
<evidence type="ECO:0000313" key="2">
    <source>
        <dbReference type="EMBL" id="OAQ28149.1"/>
    </source>
</evidence>
<accession>A0A197JV29</accession>
<keyword evidence="3" id="KW-1185">Reference proteome</keyword>
<keyword evidence="1" id="KW-0732">Signal</keyword>
<dbReference type="OrthoDB" id="2400172at2759"/>
<feature type="signal peptide" evidence="1">
    <location>
        <begin position="1"/>
        <end position="17"/>
    </location>
</feature>